<name>A0A154P2P8_DUFNO</name>
<evidence type="ECO:0000313" key="2">
    <source>
        <dbReference type="Proteomes" id="UP000076502"/>
    </source>
</evidence>
<proteinExistence type="predicted"/>
<dbReference type="AlphaFoldDB" id="A0A154P2P8"/>
<sequence length="280" mass="33235">RDPHVSTRQLERESGISRRSILRILHVNQLSENDFQKRLQFCEWGLRKLQDDKMFLIKILFTDEATFTNHGEVNRHYWSVDNPRWLREVDKQRPWSVNFWCGFHNKIIGPYFIDGTLNGRKCVKILKDVLPELLENNSLAIGQSMWFQQDGSPAHSVRNVTEFLNKKFGDRWIDRSGNKKWLARSPNMTSLHFYLWGKLKKQVYREKPTTNVEIQKRMKRACVHHLYCNVLYYVSMFKVAILITCTSSEYVNSMLHVNRRCVRRVLSDNMFSLAVDPESH</sequence>
<evidence type="ECO:0000313" key="1">
    <source>
        <dbReference type="EMBL" id="KZC06103.1"/>
    </source>
</evidence>
<dbReference type="GO" id="GO:0003676">
    <property type="term" value="F:nucleic acid binding"/>
    <property type="evidence" value="ECO:0007669"/>
    <property type="project" value="InterPro"/>
</dbReference>
<accession>A0A154P2P8</accession>
<dbReference type="InterPro" id="IPR036397">
    <property type="entry name" value="RNaseH_sf"/>
</dbReference>
<dbReference type="PANTHER" id="PTHR47326">
    <property type="entry name" value="TRANSPOSABLE ELEMENT TC3 TRANSPOSASE-LIKE PROTEIN"/>
    <property type="match status" value="1"/>
</dbReference>
<dbReference type="Gene3D" id="3.30.420.10">
    <property type="entry name" value="Ribonuclease H-like superfamily/Ribonuclease H"/>
    <property type="match status" value="1"/>
</dbReference>
<evidence type="ECO:0008006" key="3">
    <source>
        <dbReference type="Google" id="ProtNLM"/>
    </source>
</evidence>
<feature type="non-terminal residue" evidence="1">
    <location>
        <position position="1"/>
    </location>
</feature>
<gene>
    <name evidence="1" type="ORF">WN55_07430</name>
</gene>
<keyword evidence="2" id="KW-1185">Reference proteome</keyword>
<reference evidence="1 2" key="1">
    <citation type="submission" date="2015-07" db="EMBL/GenBank/DDBJ databases">
        <title>The genome of Dufourea novaeangliae.</title>
        <authorList>
            <person name="Pan H."/>
            <person name="Kapheim K."/>
        </authorList>
    </citation>
    <scope>NUCLEOTIDE SEQUENCE [LARGE SCALE GENOMIC DNA]</scope>
    <source>
        <strain evidence="1">0120121106</strain>
        <tissue evidence="1">Whole body</tissue>
    </source>
</reference>
<dbReference type="EMBL" id="KQ434805">
    <property type="protein sequence ID" value="KZC06103.1"/>
    <property type="molecule type" value="Genomic_DNA"/>
</dbReference>
<organism evidence="1 2">
    <name type="scientific">Dufourea novaeangliae</name>
    <name type="common">Sweat bee</name>
    <dbReference type="NCBI Taxonomy" id="178035"/>
    <lineage>
        <taxon>Eukaryota</taxon>
        <taxon>Metazoa</taxon>
        <taxon>Ecdysozoa</taxon>
        <taxon>Arthropoda</taxon>
        <taxon>Hexapoda</taxon>
        <taxon>Insecta</taxon>
        <taxon>Pterygota</taxon>
        <taxon>Neoptera</taxon>
        <taxon>Endopterygota</taxon>
        <taxon>Hymenoptera</taxon>
        <taxon>Apocrita</taxon>
        <taxon>Aculeata</taxon>
        <taxon>Apoidea</taxon>
        <taxon>Anthophila</taxon>
        <taxon>Halictidae</taxon>
        <taxon>Rophitinae</taxon>
        <taxon>Dufourea</taxon>
    </lineage>
</organism>
<dbReference type="Proteomes" id="UP000076502">
    <property type="component" value="Unassembled WGS sequence"/>
</dbReference>
<protein>
    <recommendedName>
        <fullName evidence="3">Transposable element Tc3 transposase</fullName>
    </recommendedName>
</protein>
<dbReference type="PANTHER" id="PTHR47326:SF1">
    <property type="entry name" value="HTH PSQ-TYPE DOMAIN-CONTAINING PROTEIN"/>
    <property type="match status" value="1"/>
</dbReference>